<evidence type="ECO:0000256" key="1">
    <source>
        <dbReference type="SAM" id="MobiDB-lite"/>
    </source>
</evidence>
<protein>
    <submittedName>
        <fullName evidence="2">Uncharacterized protein</fullName>
    </submittedName>
</protein>
<gene>
    <name evidence="2" type="ORF">MSTO_12010</name>
</gene>
<proteinExistence type="predicted"/>
<organism evidence="2 3">
    <name type="scientific">Mycobacterium stomatepiae</name>
    <dbReference type="NCBI Taxonomy" id="470076"/>
    <lineage>
        <taxon>Bacteria</taxon>
        <taxon>Bacillati</taxon>
        <taxon>Actinomycetota</taxon>
        <taxon>Actinomycetes</taxon>
        <taxon>Mycobacteriales</taxon>
        <taxon>Mycobacteriaceae</taxon>
        <taxon>Mycobacterium</taxon>
        <taxon>Mycobacterium simiae complex</taxon>
    </lineage>
</organism>
<feature type="compositionally biased region" description="Low complexity" evidence="1">
    <location>
        <begin position="56"/>
        <end position="68"/>
    </location>
</feature>
<dbReference type="Proteomes" id="UP000467130">
    <property type="component" value="Chromosome"/>
</dbReference>
<dbReference type="EMBL" id="AP022587">
    <property type="protein sequence ID" value="BBY20996.1"/>
    <property type="molecule type" value="Genomic_DNA"/>
</dbReference>
<evidence type="ECO:0000313" key="2">
    <source>
        <dbReference type="EMBL" id="BBY20996.1"/>
    </source>
</evidence>
<feature type="region of interest" description="Disordered" evidence="1">
    <location>
        <begin position="56"/>
        <end position="91"/>
    </location>
</feature>
<dbReference type="KEGG" id="msto:MSTO_12010"/>
<dbReference type="AlphaFoldDB" id="A0A7I7Q4R9"/>
<evidence type="ECO:0000313" key="3">
    <source>
        <dbReference type="Proteomes" id="UP000467130"/>
    </source>
</evidence>
<accession>A0A7I7Q4R9</accession>
<reference evidence="2 3" key="1">
    <citation type="journal article" date="2019" name="Emerg. Microbes Infect.">
        <title>Comprehensive subspecies identification of 175 nontuberculous mycobacteria species based on 7547 genomic profiles.</title>
        <authorList>
            <person name="Matsumoto Y."/>
            <person name="Kinjo T."/>
            <person name="Motooka D."/>
            <person name="Nabeya D."/>
            <person name="Jung N."/>
            <person name="Uechi K."/>
            <person name="Horii T."/>
            <person name="Iida T."/>
            <person name="Fujita J."/>
            <person name="Nakamura S."/>
        </authorList>
    </citation>
    <scope>NUCLEOTIDE SEQUENCE [LARGE SCALE GENOMIC DNA]</scope>
    <source>
        <strain evidence="2 3">JCM 17783</strain>
    </source>
</reference>
<name>A0A7I7Q4R9_9MYCO</name>
<keyword evidence="3" id="KW-1185">Reference proteome</keyword>
<sequence>MRPIARIGVNDSSCPAPRVGVAQPAPMTSAVPSTGTSVAIPGYCVVEFKKTQVSTTATRPTQPAAAVTSGDRRLHRPAVRATTPPAANSQARVGIKKNPAGGHARVTNSAATRDVAPISTRTTRYVFGVMALAPSRRRRRITQATPSMMAGHTK</sequence>